<sequence length="413" mass="44718">MPMKPNSPSFLICSAGNSCFSSLSMTPGNSSVCAKSRAASRIIKCSSDRLKFIDYSVYYWVLQMYNAHVNVLGLMSGTSLDGMDAAVVQFSMDPKTEWKLLYFKCLPYPAALKKRIEATYENADLSAAVSTAFAAWTIDIIRAIQNDFDGTIDLVASHGQTIFHKPAQKRTFQAGCLPEIATVTGLPLVTNFRVQDILLGGQGAPLVPFGDHKLFGSYDAALNLGGFANCSIGTPLLSDGVSAAFDICPLNRVLNAFANELGHEYDEDGLFARQGRINPWVLDQLNSLSFYELPAPKSLGQEWIDKAFIEFVDILAPKDALATCVRHMADQIGIHLKGKRTLVTGGGAFNTTLLQAIEESGVDIVLPKKTIIEAKEAIVFALLGYERFMGNANVIGATTGSGIWHSSGTVFHP</sequence>
<name>E0Y0V0_9SPHI</name>
<dbReference type="EMBL" id="GU474939">
    <property type="protein sequence ID" value="ADI20291.1"/>
    <property type="molecule type" value="Genomic_DNA"/>
</dbReference>
<accession>E0Y0V0</accession>
<dbReference type="Pfam" id="PF03702">
    <property type="entry name" value="AnmK"/>
    <property type="match status" value="1"/>
</dbReference>
<evidence type="ECO:0000313" key="1">
    <source>
        <dbReference type="EMBL" id="ADI20291.1"/>
    </source>
</evidence>
<dbReference type="GO" id="GO:0009254">
    <property type="term" value="P:peptidoglycan turnover"/>
    <property type="evidence" value="ECO:0007669"/>
    <property type="project" value="InterPro"/>
</dbReference>
<dbReference type="GO" id="GO:0006040">
    <property type="term" value="P:amino sugar metabolic process"/>
    <property type="evidence" value="ECO:0007669"/>
    <property type="project" value="InterPro"/>
</dbReference>
<dbReference type="GO" id="GO:0005524">
    <property type="term" value="F:ATP binding"/>
    <property type="evidence" value="ECO:0007669"/>
    <property type="project" value="InterPro"/>
</dbReference>
<reference evidence="1" key="1">
    <citation type="journal article" date="2011" name="Environ. Microbiol.">
        <title>Time-series analyses of Monterey Bay coastal microbial picoplankton using a 'genome proxy' microarray.</title>
        <authorList>
            <person name="Rich V.I."/>
            <person name="Pham V.D."/>
            <person name="Eppley J."/>
            <person name="Shi Y."/>
            <person name="DeLong E.F."/>
        </authorList>
    </citation>
    <scope>NUCLEOTIDE SEQUENCE</scope>
</reference>
<dbReference type="AlphaFoldDB" id="E0Y0V0"/>
<organism evidence="1">
    <name type="scientific">uncultured Sphingobacterium sp. EB080_L08E11</name>
    <dbReference type="NCBI Taxonomy" id="710992"/>
    <lineage>
        <taxon>Bacteria</taxon>
        <taxon>Pseudomonadati</taxon>
        <taxon>Bacteroidota</taxon>
        <taxon>Sphingobacteriia</taxon>
        <taxon>Sphingobacteriales</taxon>
        <taxon>Sphingobacteriaceae</taxon>
        <taxon>Sphingobacterium</taxon>
        <taxon>environmental samples</taxon>
    </lineage>
</organism>
<dbReference type="PANTHER" id="PTHR30605">
    <property type="entry name" value="ANHYDRO-N-ACETYLMURAMIC ACID KINASE"/>
    <property type="match status" value="1"/>
</dbReference>
<proteinExistence type="predicted"/>
<dbReference type="InterPro" id="IPR005338">
    <property type="entry name" value="Anhydro_N_Ac-Mur_kinase"/>
</dbReference>
<protein>
    <recommendedName>
        <fullName evidence="2">Anhydro-N-acetylmuramic acid kinase</fullName>
    </recommendedName>
</protein>
<evidence type="ECO:0008006" key="2">
    <source>
        <dbReference type="Google" id="ProtNLM"/>
    </source>
</evidence>
<dbReference type="Gene3D" id="3.30.420.40">
    <property type="match status" value="2"/>
</dbReference>
<dbReference type="PANTHER" id="PTHR30605:SF0">
    <property type="entry name" value="ANHYDRO-N-ACETYLMURAMIC ACID KINASE"/>
    <property type="match status" value="1"/>
</dbReference>
<dbReference type="GO" id="GO:0016773">
    <property type="term" value="F:phosphotransferase activity, alcohol group as acceptor"/>
    <property type="evidence" value="ECO:0007669"/>
    <property type="project" value="InterPro"/>
</dbReference>